<name>A0ABD0QI84_CIRMR</name>
<accession>A0ABD0QI84</accession>
<reference evidence="3 4" key="1">
    <citation type="submission" date="2024-05" db="EMBL/GenBank/DDBJ databases">
        <title>Genome sequencing and assembly of Indian major carp, Cirrhinus mrigala (Hamilton, 1822).</title>
        <authorList>
            <person name="Mohindra V."/>
            <person name="Chowdhury L.M."/>
            <person name="Lal K."/>
            <person name="Jena J.K."/>
        </authorList>
    </citation>
    <scope>NUCLEOTIDE SEQUENCE [LARGE SCALE GENOMIC DNA]</scope>
    <source>
        <strain evidence="3">CM1030</strain>
        <tissue evidence="3">Blood</tissue>
    </source>
</reference>
<dbReference type="InterPro" id="IPR013098">
    <property type="entry name" value="Ig_I-set"/>
</dbReference>
<dbReference type="Pfam" id="PF07679">
    <property type="entry name" value="I-set"/>
    <property type="match status" value="1"/>
</dbReference>
<dbReference type="CDD" id="cd00096">
    <property type="entry name" value="Ig"/>
    <property type="match status" value="1"/>
</dbReference>
<dbReference type="FunFam" id="2.60.40.10:FF:000107">
    <property type="entry name" value="Myosin, light chain kinase a"/>
    <property type="match status" value="1"/>
</dbReference>
<dbReference type="SUPFAM" id="SSF48726">
    <property type="entry name" value="Immunoglobulin"/>
    <property type="match status" value="1"/>
</dbReference>
<feature type="domain" description="Ig-like" evidence="2">
    <location>
        <begin position="6"/>
        <end position="81"/>
    </location>
</feature>
<evidence type="ECO:0000313" key="3">
    <source>
        <dbReference type="EMBL" id="KAL0184771.1"/>
    </source>
</evidence>
<dbReference type="InterPro" id="IPR036179">
    <property type="entry name" value="Ig-like_dom_sf"/>
</dbReference>
<keyword evidence="1" id="KW-0393">Immunoglobulin domain</keyword>
<dbReference type="AlphaFoldDB" id="A0ABD0QI84"/>
<dbReference type="GO" id="GO:0003007">
    <property type="term" value="P:heart morphogenesis"/>
    <property type="evidence" value="ECO:0007669"/>
    <property type="project" value="UniProtKB-ARBA"/>
</dbReference>
<evidence type="ECO:0000259" key="2">
    <source>
        <dbReference type="PROSITE" id="PS50835"/>
    </source>
</evidence>
<organism evidence="3 4">
    <name type="scientific">Cirrhinus mrigala</name>
    <name type="common">Mrigala</name>
    <dbReference type="NCBI Taxonomy" id="683832"/>
    <lineage>
        <taxon>Eukaryota</taxon>
        <taxon>Metazoa</taxon>
        <taxon>Chordata</taxon>
        <taxon>Craniata</taxon>
        <taxon>Vertebrata</taxon>
        <taxon>Euteleostomi</taxon>
        <taxon>Actinopterygii</taxon>
        <taxon>Neopterygii</taxon>
        <taxon>Teleostei</taxon>
        <taxon>Ostariophysi</taxon>
        <taxon>Cypriniformes</taxon>
        <taxon>Cyprinidae</taxon>
        <taxon>Labeoninae</taxon>
        <taxon>Labeonini</taxon>
        <taxon>Cirrhinus</taxon>
    </lineage>
</organism>
<dbReference type="GO" id="GO:0055013">
    <property type="term" value="P:cardiac muscle cell development"/>
    <property type="evidence" value="ECO:0007669"/>
    <property type="project" value="UniProtKB-ARBA"/>
</dbReference>
<dbReference type="InterPro" id="IPR007110">
    <property type="entry name" value="Ig-like_dom"/>
</dbReference>
<proteinExistence type="predicted"/>
<evidence type="ECO:0000256" key="1">
    <source>
        <dbReference type="ARBA" id="ARBA00023319"/>
    </source>
</evidence>
<protein>
    <recommendedName>
        <fullName evidence="2">Ig-like domain-containing protein</fullName>
    </recommendedName>
</protein>
<sequence>MFFLEPARFVKMLTDMAIPLSKKLRLECTFTGAPKMFVTWYKDGKQLYASYRYNTRIIENTCVLECLHECNNETPGKYSCE</sequence>
<feature type="non-terminal residue" evidence="3">
    <location>
        <position position="81"/>
    </location>
</feature>
<keyword evidence="4" id="KW-1185">Reference proteome</keyword>
<gene>
    <name evidence="3" type="ORF">M9458_020467</name>
</gene>
<evidence type="ECO:0000313" key="4">
    <source>
        <dbReference type="Proteomes" id="UP001529510"/>
    </source>
</evidence>
<dbReference type="Gene3D" id="2.60.40.10">
    <property type="entry name" value="Immunoglobulins"/>
    <property type="match status" value="1"/>
</dbReference>
<comment type="caution">
    <text evidence="3">The sequence shown here is derived from an EMBL/GenBank/DDBJ whole genome shotgun (WGS) entry which is preliminary data.</text>
</comment>
<dbReference type="Proteomes" id="UP001529510">
    <property type="component" value="Unassembled WGS sequence"/>
</dbReference>
<dbReference type="EMBL" id="JAMKFB020000009">
    <property type="protein sequence ID" value="KAL0184771.1"/>
    <property type="molecule type" value="Genomic_DNA"/>
</dbReference>
<dbReference type="InterPro" id="IPR013783">
    <property type="entry name" value="Ig-like_fold"/>
</dbReference>
<dbReference type="PROSITE" id="PS50835">
    <property type="entry name" value="IG_LIKE"/>
    <property type="match status" value="1"/>
</dbReference>